<evidence type="ECO:0000256" key="1">
    <source>
        <dbReference type="SAM" id="Phobius"/>
    </source>
</evidence>
<keyword evidence="1" id="KW-0472">Membrane</keyword>
<protein>
    <submittedName>
        <fullName evidence="3">ABC transporter permease</fullName>
    </submittedName>
</protein>
<dbReference type="PATRIC" id="fig|317.175.peg.841"/>
<evidence type="ECO:0000313" key="4">
    <source>
        <dbReference type="Proteomes" id="UP000028631"/>
    </source>
</evidence>
<dbReference type="OrthoDB" id="9806984at2"/>
<dbReference type="InterPro" id="IPR003399">
    <property type="entry name" value="Mce/MlaD"/>
</dbReference>
<dbReference type="RefSeq" id="WP_032626268.1">
    <property type="nucleotide sequence ID" value="NZ_JPQU01000018.1"/>
</dbReference>
<reference evidence="3 4" key="1">
    <citation type="submission" date="2014-07" db="EMBL/GenBank/DDBJ databases">
        <title>Draft Genome Sequences of Environmental Pseudomonas syringae strains.</title>
        <authorList>
            <person name="Baltrus D.A."/>
            <person name="Berge O."/>
            <person name="Morris C."/>
        </authorList>
    </citation>
    <scope>NUCLEOTIDE SEQUENCE [LARGE SCALE GENOMIC DNA]</scope>
    <source>
        <strain evidence="3 4">GAW0119</strain>
    </source>
</reference>
<evidence type="ECO:0000313" key="3">
    <source>
        <dbReference type="EMBL" id="KFE57484.1"/>
    </source>
</evidence>
<comment type="caution">
    <text evidence="3">The sequence shown here is derived from an EMBL/GenBank/DDBJ whole genome shotgun (WGS) entry which is preliminary data.</text>
</comment>
<proteinExistence type="predicted"/>
<dbReference type="PANTHER" id="PTHR36698:SF2">
    <property type="entry name" value="MCE_MLAD DOMAIN-CONTAINING PROTEIN"/>
    <property type="match status" value="1"/>
</dbReference>
<dbReference type="Proteomes" id="UP000028631">
    <property type="component" value="Unassembled WGS sequence"/>
</dbReference>
<feature type="transmembrane region" description="Helical" evidence="1">
    <location>
        <begin position="7"/>
        <end position="29"/>
    </location>
</feature>
<organism evidence="3 4">
    <name type="scientific">Pseudomonas syringae</name>
    <dbReference type="NCBI Taxonomy" id="317"/>
    <lineage>
        <taxon>Bacteria</taxon>
        <taxon>Pseudomonadati</taxon>
        <taxon>Pseudomonadota</taxon>
        <taxon>Gammaproteobacteria</taxon>
        <taxon>Pseudomonadales</taxon>
        <taxon>Pseudomonadaceae</taxon>
        <taxon>Pseudomonas</taxon>
    </lineage>
</organism>
<dbReference type="EMBL" id="JPQU01000018">
    <property type="protein sequence ID" value="KFE57484.1"/>
    <property type="molecule type" value="Genomic_DNA"/>
</dbReference>
<dbReference type="PANTHER" id="PTHR36698">
    <property type="entry name" value="BLL5892 PROTEIN"/>
    <property type="match status" value="1"/>
</dbReference>
<name>A0A085VPX1_PSESX</name>
<keyword evidence="1" id="KW-1133">Transmembrane helix</keyword>
<sequence>METRAHHVLIGLFTVLVVAAALLFGLWLAKSSVDSAFKDYEVVFNEAVTGLSRGSAVQYSGIRIGDVIELRLDPNDPRRVLAQIRIAGSTPIKQDTQAKLALTGITGGSIIQLSGGTPQSPELTGKDGHLPTIIASPSPIARLLNDSNDMMSSVSELMHNANTMFSPENVRNLTLTLDHLEQTTGAIADQRDDIRQTLKQLAQVGKQASATLEQTAALMRNANGLLNSDGKQMFSSAERAMKSLEQSSATINNVLNNNQHSLDNGLQGLGELGPAVRELRETLSSLRAISRRLEANPSGYLLGSDKNKEFEP</sequence>
<keyword evidence="4" id="KW-1185">Reference proteome</keyword>
<feature type="domain" description="Mce/MlaD" evidence="2">
    <location>
        <begin position="39"/>
        <end position="116"/>
    </location>
</feature>
<gene>
    <name evidence="3" type="ORF">IV01_03965</name>
</gene>
<keyword evidence="1" id="KW-0812">Transmembrane</keyword>
<dbReference type="AlphaFoldDB" id="A0A085VPX1"/>
<dbReference type="Gene3D" id="1.10.287.950">
    <property type="entry name" value="Methyl-accepting chemotaxis protein"/>
    <property type="match status" value="1"/>
</dbReference>
<accession>A0A085VPX1</accession>
<dbReference type="Pfam" id="PF02470">
    <property type="entry name" value="MlaD"/>
    <property type="match status" value="1"/>
</dbReference>
<evidence type="ECO:0000259" key="2">
    <source>
        <dbReference type="Pfam" id="PF02470"/>
    </source>
</evidence>